<protein>
    <submittedName>
        <fullName evidence="2">Uncharacterized protein</fullName>
    </submittedName>
</protein>
<dbReference type="Proteomes" id="UP000075683">
    <property type="component" value="Unassembled WGS sequence"/>
</dbReference>
<feature type="region of interest" description="Disordered" evidence="1">
    <location>
        <begin position="1"/>
        <end position="37"/>
    </location>
</feature>
<evidence type="ECO:0000256" key="1">
    <source>
        <dbReference type="SAM" id="MobiDB-lite"/>
    </source>
</evidence>
<dbReference type="EMBL" id="LQYT01000140">
    <property type="protein sequence ID" value="KYD08322.1"/>
    <property type="molecule type" value="Genomic_DNA"/>
</dbReference>
<evidence type="ECO:0000313" key="3">
    <source>
        <dbReference type="Proteomes" id="UP000075683"/>
    </source>
</evidence>
<organism evidence="2 3">
    <name type="scientific">Caldibacillus debilis</name>
    <dbReference type="NCBI Taxonomy" id="301148"/>
    <lineage>
        <taxon>Bacteria</taxon>
        <taxon>Bacillati</taxon>
        <taxon>Bacillota</taxon>
        <taxon>Bacilli</taxon>
        <taxon>Bacillales</taxon>
        <taxon>Bacillaceae</taxon>
        <taxon>Caldibacillus</taxon>
    </lineage>
</organism>
<sequence>MKPRPSSTKGGGSMNKIGKKQNEAPADGGRPFRKEKVSLPLLFPRFHSLHDRFVR</sequence>
<accession>A0A150L9E5</accession>
<comment type="caution">
    <text evidence="2">The sequence shown here is derived from an EMBL/GenBank/DDBJ whole genome shotgun (WGS) entry which is preliminary data.</text>
</comment>
<name>A0A150L9E5_9BACI</name>
<proteinExistence type="predicted"/>
<reference evidence="2 3" key="1">
    <citation type="submission" date="2016-01" db="EMBL/GenBank/DDBJ databases">
        <title>Draft Genome Sequences of Seven Thermophilic Sporeformers Isolated from Foods.</title>
        <authorList>
            <person name="Berendsen E.M."/>
            <person name="Wells-Bennik M.H."/>
            <person name="Krawcyk A.O."/>
            <person name="De Jong A."/>
            <person name="Holsappel S."/>
            <person name="Eijlander R.T."/>
            <person name="Kuipers O.P."/>
        </authorList>
    </citation>
    <scope>NUCLEOTIDE SEQUENCE [LARGE SCALE GENOMIC DNA]</scope>
    <source>
        <strain evidence="2 3">B4135</strain>
    </source>
</reference>
<gene>
    <name evidence="2" type="ORF">B4135_4033</name>
</gene>
<dbReference type="AlphaFoldDB" id="A0A150L9E5"/>
<evidence type="ECO:0000313" key="2">
    <source>
        <dbReference type="EMBL" id="KYD08322.1"/>
    </source>
</evidence>